<dbReference type="SUPFAM" id="SSF51905">
    <property type="entry name" value="FAD/NAD(P)-binding domain"/>
    <property type="match status" value="1"/>
</dbReference>
<evidence type="ECO:0000256" key="2">
    <source>
        <dbReference type="SAM" id="SignalP"/>
    </source>
</evidence>
<protein>
    <submittedName>
        <fullName evidence="4">D-amino-acid oxidase</fullName>
    </submittedName>
</protein>
<accession>A0A328A8D6</accession>
<dbReference type="GO" id="GO:0016491">
    <property type="term" value="F:oxidoreductase activity"/>
    <property type="evidence" value="ECO:0007669"/>
    <property type="project" value="UniProtKB-KW"/>
</dbReference>
<dbReference type="Gene3D" id="3.50.50.60">
    <property type="entry name" value="FAD/NAD(P)-binding domain"/>
    <property type="match status" value="1"/>
</dbReference>
<evidence type="ECO:0000259" key="3">
    <source>
        <dbReference type="Pfam" id="PF01266"/>
    </source>
</evidence>
<feature type="domain" description="FAD dependent oxidoreductase" evidence="3">
    <location>
        <begin position="8"/>
        <end position="322"/>
    </location>
</feature>
<reference evidence="5" key="1">
    <citation type="submission" date="2018-05" db="EMBL/GenBank/DDBJ databases">
        <authorList>
            <person name="Li X."/>
        </authorList>
    </citation>
    <scope>NUCLEOTIDE SEQUENCE [LARGE SCALE GENOMIC DNA]</scope>
    <source>
        <strain evidence="5">YIM 73061</strain>
    </source>
</reference>
<comment type="caution">
    <text evidence="4">The sequence shown here is derived from an EMBL/GenBank/DDBJ whole genome shotgun (WGS) entry which is preliminary data.</text>
</comment>
<keyword evidence="2" id="KW-0732">Signal</keyword>
<name>A0A328A8D6_9CAUL</name>
<dbReference type="AlphaFoldDB" id="A0A328A8D6"/>
<dbReference type="SUPFAM" id="SSF54373">
    <property type="entry name" value="FAD-linked reductases, C-terminal domain"/>
    <property type="match status" value="1"/>
</dbReference>
<keyword evidence="5" id="KW-1185">Reference proteome</keyword>
<dbReference type="InterPro" id="IPR036188">
    <property type="entry name" value="FAD/NAD-bd_sf"/>
</dbReference>
<dbReference type="PROSITE" id="PS51257">
    <property type="entry name" value="PROKAR_LIPOPROTEIN"/>
    <property type="match status" value="1"/>
</dbReference>
<dbReference type="Proteomes" id="UP000249725">
    <property type="component" value="Unassembled WGS sequence"/>
</dbReference>
<gene>
    <name evidence="4" type="ORF">DJ018_18450</name>
</gene>
<dbReference type="EMBL" id="QFYR01000006">
    <property type="protein sequence ID" value="RAK50729.1"/>
    <property type="molecule type" value="Genomic_DNA"/>
</dbReference>
<dbReference type="OrthoDB" id="9790035at2"/>
<evidence type="ECO:0000313" key="4">
    <source>
        <dbReference type="EMBL" id="RAK50729.1"/>
    </source>
</evidence>
<dbReference type="PANTHER" id="PTHR13847:SF289">
    <property type="entry name" value="GLYCINE OXIDASE"/>
    <property type="match status" value="1"/>
</dbReference>
<dbReference type="Gene3D" id="3.30.9.10">
    <property type="entry name" value="D-Amino Acid Oxidase, subunit A, domain 2"/>
    <property type="match status" value="1"/>
</dbReference>
<organism evidence="4 5">
    <name type="scientific">Phenylobacterium deserti</name>
    <dbReference type="NCBI Taxonomy" id="1914756"/>
    <lineage>
        <taxon>Bacteria</taxon>
        <taxon>Pseudomonadati</taxon>
        <taxon>Pseudomonadota</taxon>
        <taxon>Alphaproteobacteria</taxon>
        <taxon>Caulobacterales</taxon>
        <taxon>Caulobacteraceae</taxon>
        <taxon>Phenylobacterium</taxon>
    </lineage>
</organism>
<dbReference type="GO" id="GO:0005737">
    <property type="term" value="C:cytoplasm"/>
    <property type="evidence" value="ECO:0007669"/>
    <property type="project" value="TreeGrafter"/>
</dbReference>
<dbReference type="Pfam" id="PF01266">
    <property type="entry name" value="DAO"/>
    <property type="match status" value="1"/>
</dbReference>
<feature type="signal peptide" evidence="2">
    <location>
        <begin position="1"/>
        <end position="24"/>
    </location>
</feature>
<feature type="chain" id="PRO_5016389280" evidence="2">
    <location>
        <begin position="25"/>
        <end position="345"/>
    </location>
</feature>
<keyword evidence="1" id="KW-0560">Oxidoreductase</keyword>
<dbReference type="PANTHER" id="PTHR13847">
    <property type="entry name" value="SARCOSINE DEHYDROGENASE-RELATED"/>
    <property type="match status" value="1"/>
</dbReference>
<proteinExistence type="predicted"/>
<evidence type="ECO:0000313" key="5">
    <source>
        <dbReference type="Proteomes" id="UP000249725"/>
    </source>
</evidence>
<sequence length="345" mass="35219">MNRGAKVKVAGAGAMGLSCALALADAGCRVEVFDPADPFFANASGVAAGMLAPGFEAVLDAAARPHFDLLMASRNAWPSLAQRAGLTLERSGALAAGRTEWIAQLAGRFTTLGLHATDLPRNTAEALAPGLSPDIEAILMTREDWRLDARQALADLRRAADAAGVQFRQEVADGRGDADVLVVATGAAGGLAHEAPELTGLEPIKGHILQAACTDLTAVTVRGEGIYVTPTAAGLAIGATMETGVDDPAVDPARTGPLLAAGARVFPALAQAPHQAFAGVRAATPDGLPLVGPSQAEGVFLAVGARRNGWLLAPLAAQVIAAQVTGRDPGAYSGRLDPRRFTRPG</sequence>
<dbReference type="RefSeq" id="WP_111516458.1">
    <property type="nucleotide sequence ID" value="NZ_QFYR01000006.1"/>
</dbReference>
<evidence type="ECO:0000256" key="1">
    <source>
        <dbReference type="ARBA" id="ARBA00023002"/>
    </source>
</evidence>
<dbReference type="InterPro" id="IPR006076">
    <property type="entry name" value="FAD-dep_OxRdtase"/>
</dbReference>